<comment type="caution">
    <text evidence="3">The sequence shown here is derived from an EMBL/GenBank/DDBJ whole genome shotgun (WGS) entry which is preliminary data.</text>
</comment>
<dbReference type="PANTHER" id="PTHR31912">
    <property type="entry name" value="IP13529P"/>
    <property type="match status" value="1"/>
</dbReference>
<name>A0A2N5TGL0_9BASI</name>
<protein>
    <recommendedName>
        <fullName evidence="2">C2H2-type domain-containing protein</fullName>
    </recommendedName>
</protein>
<feature type="domain" description="C2H2-type" evidence="2">
    <location>
        <begin position="18"/>
        <end position="40"/>
    </location>
</feature>
<proteinExistence type="predicted"/>
<sequence length="595" mass="68214">MEEGFTTWTSSTGSSYTCNHCGPLLMQEKQKKRHLRSAAHKRRLREQTNNENAPFPRGHNTSRSDANELQDQPPSPNEREIHCPDFDPDSASPTDSGCRRSSNDIALAIDGMIGNTYFEEESREEDNALPRQIDRTDWMEYEMERIRGELSLDEDDLVGSLLVGYTQNLVSRTLYDQIRSILNSLCHLKIPAWATVRRSQQRIRDHLNMEIKMKPSVWGMPCAALSSRVALQKELANPHVAPFIDFYPEDPQGRDQFKLSQSQKWLDLPSTIQPQMCINNTKHFYVFEPVQTSSNLIVVPLFFYTLNSELCAKCIIPTIQNPFRLVIPGSIHFGDPQLVVIKVKDFSEEYTSIKMNHQLLSTLCKDELFEHDEDNNQLHQIQLPNPWRTRAGGKIIRNMPITLYSDDTSGNVLKRWNKHVSFYFTLSGLPPRLSNQEFNCHFLTTSNRAGVLELSEMIIDELNSITTGGCEGYDVLISQPVLFTTSVLFFLGDSPMHAEITNTPLPNTSLNPCRMCSLSVTCQKQKHSKKYLREFLQLDQDGNPKSNPVRVWKKVIEASYDLFDIGFYSTLQEYERMAKFYGIKDHINEKMVAIV</sequence>
<accession>A0A2N5TGL0</accession>
<gene>
    <name evidence="3" type="ORF">PCASD_06188</name>
</gene>
<dbReference type="PROSITE" id="PS00028">
    <property type="entry name" value="ZINC_FINGER_C2H2_1"/>
    <property type="match status" value="1"/>
</dbReference>
<feature type="compositionally biased region" description="Basic residues" evidence="1">
    <location>
        <begin position="30"/>
        <end position="44"/>
    </location>
</feature>
<dbReference type="AlphaFoldDB" id="A0A2N5TGL0"/>
<dbReference type="Proteomes" id="UP000235392">
    <property type="component" value="Unassembled WGS sequence"/>
</dbReference>
<evidence type="ECO:0000313" key="3">
    <source>
        <dbReference type="EMBL" id="PLW24599.1"/>
    </source>
</evidence>
<feature type="compositionally biased region" description="Polar residues" evidence="1">
    <location>
        <begin position="59"/>
        <end position="72"/>
    </location>
</feature>
<organism evidence="3 4">
    <name type="scientific">Puccinia coronata f. sp. avenae</name>
    <dbReference type="NCBI Taxonomy" id="200324"/>
    <lineage>
        <taxon>Eukaryota</taxon>
        <taxon>Fungi</taxon>
        <taxon>Dikarya</taxon>
        <taxon>Basidiomycota</taxon>
        <taxon>Pucciniomycotina</taxon>
        <taxon>Pucciniomycetes</taxon>
        <taxon>Pucciniales</taxon>
        <taxon>Pucciniaceae</taxon>
        <taxon>Puccinia</taxon>
    </lineage>
</organism>
<dbReference type="PANTHER" id="PTHR31912:SF34">
    <property type="entry name" value="NOTOCHORD-RELATED PROTEIN"/>
    <property type="match status" value="1"/>
</dbReference>
<evidence type="ECO:0000259" key="2">
    <source>
        <dbReference type="PROSITE" id="PS00028"/>
    </source>
</evidence>
<dbReference type="EMBL" id="PGCI01000606">
    <property type="protein sequence ID" value="PLW24599.1"/>
    <property type="molecule type" value="Genomic_DNA"/>
</dbReference>
<dbReference type="InterPro" id="IPR013087">
    <property type="entry name" value="Znf_C2H2_type"/>
</dbReference>
<reference evidence="3 4" key="1">
    <citation type="submission" date="2017-11" db="EMBL/GenBank/DDBJ databases">
        <title>De novo assembly and phasing of dikaryotic genomes from two isolates of Puccinia coronata f. sp. avenae, the causal agent of oat crown rust.</title>
        <authorList>
            <person name="Miller M.E."/>
            <person name="Zhang Y."/>
            <person name="Omidvar V."/>
            <person name="Sperschneider J."/>
            <person name="Schwessinger B."/>
            <person name="Raley C."/>
            <person name="Palmer J.M."/>
            <person name="Garnica D."/>
            <person name="Upadhyaya N."/>
            <person name="Rathjen J."/>
            <person name="Taylor J.M."/>
            <person name="Park R.F."/>
            <person name="Dodds P.N."/>
            <person name="Hirsch C.D."/>
            <person name="Kianian S.F."/>
            <person name="Figueroa M."/>
        </authorList>
    </citation>
    <scope>NUCLEOTIDE SEQUENCE [LARGE SCALE GENOMIC DNA]</scope>
    <source>
        <strain evidence="3">12SD80</strain>
    </source>
</reference>
<evidence type="ECO:0000256" key="1">
    <source>
        <dbReference type="SAM" id="MobiDB-lite"/>
    </source>
</evidence>
<feature type="region of interest" description="Disordered" evidence="1">
    <location>
        <begin position="28"/>
        <end position="101"/>
    </location>
</feature>
<evidence type="ECO:0000313" key="4">
    <source>
        <dbReference type="Proteomes" id="UP000235392"/>
    </source>
</evidence>